<dbReference type="AlphaFoldDB" id="A0A511WX55"/>
<sequence length="52" mass="6278">MIKKKGFPIRVVNVDYVETLADLERFAAHYHIRIVEKKDDRTVYDRKKSKEK</sequence>
<keyword evidence="2" id="KW-1185">Reference proteome</keyword>
<accession>A0A511WX55</accession>
<dbReference type="Proteomes" id="UP000321886">
    <property type="component" value="Unassembled WGS sequence"/>
</dbReference>
<organism evidence="1 2">
    <name type="scientific">Halobacillus faecis</name>
    <dbReference type="NCBI Taxonomy" id="360184"/>
    <lineage>
        <taxon>Bacteria</taxon>
        <taxon>Bacillati</taxon>
        <taxon>Bacillota</taxon>
        <taxon>Bacilli</taxon>
        <taxon>Bacillales</taxon>
        <taxon>Bacillaceae</taxon>
        <taxon>Halobacillus</taxon>
    </lineage>
</organism>
<proteinExistence type="predicted"/>
<evidence type="ECO:0000313" key="2">
    <source>
        <dbReference type="Proteomes" id="UP000321886"/>
    </source>
</evidence>
<gene>
    <name evidence="1" type="ORF">HFA01_31400</name>
</gene>
<protein>
    <submittedName>
        <fullName evidence="1">Uncharacterized protein</fullName>
    </submittedName>
</protein>
<dbReference type="EMBL" id="BJYD01000028">
    <property type="protein sequence ID" value="GEN54878.1"/>
    <property type="molecule type" value="Genomic_DNA"/>
</dbReference>
<evidence type="ECO:0000313" key="1">
    <source>
        <dbReference type="EMBL" id="GEN54878.1"/>
    </source>
</evidence>
<reference evidence="1 2" key="1">
    <citation type="submission" date="2019-07" db="EMBL/GenBank/DDBJ databases">
        <title>Whole genome shotgun sequence of Halobacillus faecis NBRC 103569.</title>
        <authorList>
            <person name="Hosoyama A."/>
            <person name="Uohara A."/>
            <person name="Ohji S."/>
            <person name="Ichikawa N."/>
        </authorList>
    </citation>
    <scope>NUCLEOTIDE SEQUENCE [LARGE SCALE GENOMIC DNA]</scope>
    <source>
        <strain evidence="1 2">NBRC 103569</strain>
    </source>
</reference>
<comment type="caution">
    <text evidence="1">The sequence shown here is derived from an EMBL/GenBank/DDBJ whole genome shotgun (WGS) entry which is preliminary data.</text>
</comment>
<name>A0A511WX55_9BACI</name>